<evidence type="ECO:0000256" key="7">
    <source>
        <dbReference type="ARBA" id="ARBA00022977"/>
    </source>
</evidence>
<dbReference type="InterPro" id="IPR005475">
    <property type="entry name" value="Transketolase-like_Pyr-bd"/>
</dbReference>
<dbReference type="PANTHER" id="PTHR43322:SF5">
    <property type="entry name" value="1-DEOXY-D-XYLULOSE-5-PHOSPHATE SYNTHASE, CHLOROPLASTIC"/>
    <property type="match status" value="1"/>
</dbReference>
<proteinExistence type="inferred from homology"/>
<protein>
    <recommendedName>
        <fullName evidence="10">1-deoxy-D-xylulose-5-phosphate synthase</fullName>
        <ecNumber evidence="10">2.2.1.7</ecNumber>
    </recommendedName>
    <alternativeName>
        <fullName evidence="10">1-deoxyxylulose-5-phosphate synthase</fullName>
        <shortName evidence="10">DXP synthase</shortName>
        <shortName evidence="10">DXPS</shortName>
    </alternativeName>
</protein>
<comment type="pathway">
    <text evidence="1 10">Metabolic intermediate biosynthesis; 1-deoxy-D-xylulose 5-phosphate biosynthesis; 1-deoxy-D-xylulose 5-phosphate from D-glyceraldehyde 3-phosphate and pyruvate: step 1/1.</text>
</comment>
<dbReference type="STRING" id="1210086.GCA_001613105_01853"/>
<dbReference type="Gene3D" id="3.40.50.970">
    <property type="match status" value="2"/>
</dbReference>
<dbReference type="FunFam" id="3.40.50.970:FF:000010">
    <property type="entry name" value="1-deoxy-D-xylulose-5-phosphate synthase"/>
    <property type="match status" value="1"/>
</dbReference>
<comment type="catalytic activity">
    <reaction evidence="10">
        <text>D-glyceraldehyde 3-phosphate + pyruvate + H(+) = 1-deoxy-D-xylulose 5-phosphate + CO2</text>
        <dbReference type="Rhea" id="RHEA:12605"/>
        <dbReference type="ChEBI" id="CHEBI:15361"/>
        <dbReference type="ChEBI" id="CHEBI:15378"/>
        <dbReference type="ChEBI" id="CHEBI:16526"/>
        <dbReference type="ChEBI" id="CHEBI:57792"/>
        <dbReference type="ChEBI" id="CHEBI:59776"/>
        <dbReference type="EC" id="2.2.1.7"/>
    </reaction>
</comment>
<dbReference type="InterPro" id="IPR029061">
    <property type="entry name" value="THDP-binding"/>
</dbReference>
<dbReference type="FunFam" id="3.40.50.970:FF:000005">
    <property type="entry name" value="1-deoxy-D-xylulose-5-phosphate synthase"/>
    <property type="match status" value="1"/>
</dbReference>
<name>A0A370IBX2_9NOCA</name>
<dbReference type="InterPro" id="IPR049557">
    <property type="entry name" value="Transketolase_CS"/>
</dbReference>
<evidence type="ECO:0000256" key="6">
    <source>
        <dbReference type="ARBA" id="ARBA00022842"/>
    </source>
</evidence>
<feature type="binding site" evidence="10">
    <location>
        <position position="176"/>
    </location>
    <ligand>
        <name>Mg(2+)</name>
        <dbReference type="ChEBI" id="CHEBI:18420"/>
    </ligand>
</feature>
<dbReference type="GO" id="GO:0016114">
    <property type="term" value="P:terpenoid biosynthetic process"/>
    <property type="evidence" value="ECO:0007669"/>
    <property type="project" value="UniProtKB-UniRule"/>
</dbReference>
<dbReference type="GO" id="GO:0005829">
    <property type="term" value="C:cytosol"/>
    <property type="evidence" value="ECO:0007669"/>
    <property type="project" value="TreeGrafter"/>
</dbReference>
<evidence type="ECO:0000259" key="11">
    <source>
        <dbReference type="SMART" id="SM00861"/>
    </source>
</evidence>
<dbReference type="CDD" id="cd07033">
    <property type="entry name" value="TPP_PYR_DXS_TK_like"/>
    <property type="match status" value="1"/>
</dbReference>
<feature type="binding site" evidence="10">
    <location>
        <begin position="148"/>
        <end position="149"/>
    </location>
    <ligand>
        <name>thiamine diphosphate</name>
        <dbReference type="ChEBI" id="CHEBI:58937"/>
    </ligand>
</feature>
<dbReference type="SMART" id="SM00861">
    <property type="entry name" value="Transket_pyr"/>
    <property type="match status" value="1"/>
</dbReference>
<dbReference type="PROSITE" id="PS00802">
    <property type="entry name" value="TRANSKETOLASE_2"/>
    <property type="match status" value="1"/>
</dbReference>
<evidence type="ECO:0000313" key="13">
    <source>
        <dbReference type="Proteomes" id="UP000254869"/>
    </source>
</evidence>
<keyword evidence="7 10" id="KW-0784">Thiamine biosynthesis</keyword>
<keyword evidence="5 10" id="KW-0479">Metal-binding</keyword>
<dbReference type="GO" id="GO:0000287">
    <property type="term" value="F:magnesium ion binding"/>
    <property type="evidence" value="ECO:0007669"/>
    <property type="project" value="UniProtKB-UniRule"/>
</dbReference>
<dbReference type="PANTHER" id="PTHR43322">
    <property type="entry name" value="1-D-DEOXYXYLULOSE 5-PHOSPHATE SYNTHASE-RELATED"/>
    <property type="match status" value="1"/>
</dbReference>
<comment type="similarity">
    <text evidence="2 10">Belongs to the transketolase family. DXPS subfamily.</text>
</comment>
<feature type="binding site" evidence="10">
    <location>
        <position position="73"/>
    </location>
    <ligand>
        <name>thiamine diphosphate</name>
        <dbReference type="ChEBI" id="CHEBI:58937"/>
    </ligand>
</feature>
<keyword evidence="8 10" id="KW-0786">Thiamine pyrophosphate</keyword>
<feature type="binding site" evidence="10">
    <location>
        <position position="252"/>
    </location>
    <ligand>
        <name>thiamine diphosphate</name>
        <dbReference type="ChEBI" id="CHEBI:58937"/>
    </ligand>
</feature>
<dbReference type="EC" id="2.2.1.7" evidence="10"/>
<dbReference type="RefSeq" id="WP_067994712.1">
    <property type="nucleotide sequence ID" value="NZ_QQBC01000004.1"/>
</dbReference>
<comment type="function">
    <text evidence="10">Catalyzes the acyloin condensation reaction between C atoms 2 and 3 of pyruvate and glyceraldehyde 3-phosphate to yield 1-deoxy-D-xylulose-5-phosphate (DXP).</text>
</comment>
<dbReference type="Pfam" id="PF13292">
    <property type="entry name" value="DXP_synthase_N"/>
    <property type="match status" value="2"/>
</dbReference>
<dbReference type="Pfam" id="PF02779">
    <property type="entry name" value="Transket_pyr"/>
    <property type="match status" value="1"/>
</dbReference>
<feature type="binding site" evidence="10">
    <location>
        <position position="176"/>
    </location>
    <ligand>
        <name>thiamine diphosphate</name>
        <dbReference type="ChEBI" id="CHEBI:58937"/>
    </ligand>
</feature>
<dbReference type="InterPro" id="IPR005477">
    <property type="entry name" value="Dxylulose-5-P_synthase"/>
</dbReference>
<dbReference type="NCBIfam" id="NF003933">
    <property type="entry name" value="PRK05444.2-2"/>
    <property type="match status" value="1"/>
</dbReference>
<dbReference type="CDD" id="cd02007">
    <property type="entry name" value="TPP_DXS"/>
    <property type="match status" value="1"/>
</dbReference>
<dbReference type="Gene3D" id="3.40.50.920">
    <property type="match status" value="1"/>
</dbReference>
<evidence type="ECO:0000256" key="9">
    <source>
        <dbReference type="ARBA" id="ARBA00023229"/>
    </source>
</evidence>
<feature type="binding site" evidence="10">
    <location>
        <begin position="115"/>
        <end position="117"/>
    </location>
    <ligand>
        <name>thiamine diphosphate</name>
        <dbReference type="ChEBI" id="CHEBI:58937"/>
    </ligand>
</feature>
<reference evidence="12 13" key="1">
    <citation type="submission" date="2018-07" db="EMBL/GenBank/DDBJ databases">
        <title>Genomic Encyclopedia of Type Strains, Phase IV (KMG-IV): sequencing the most valuable type-strain genomes for metagenomic binning, comparative biology and taxonomic classification.</title>
        <authorList>
            <person name="Goeker M."/>
        </authorList>
    </citation>
    <scope>NUCLEOTIDE SEQUENCE [LARGE SCALE GENOMIC DNA]</scope>
    <source>
        <strain evidence="12 13">DSM 44290</strain>
    </source>
</reference>
<dbReference type="Pfam" id="PF02780">
    <property type="entry name" value="Transketolase_C"/>
    <property type="match status" value="1"/>
</dbReference>
<dbReference type="PROSITE" id="PS00801">
    <property type="entry name" value="TRANSKETOLASE_1"/>
    <property type="match status" value="1"/>
</dbReference>
<dbReference type="InterPro" id="IPR033248">
    <property type="entry name" value="Transketolase_C"/>
</dbReference>
<dbReference type="SUPFAM" id="SSF52922">
    <property type="entry name" value="TK C-terminal domain-like"/>
    <property type="match status" value="1"/>
</dbReference>
<evidence type="ECO:0000256" key="2">
    <source>
        <dbReference type="ARBA" id="ARBA00011081"/>
    </source>
</evidence>
<dbReference type="Proteomes" id="UP000254869">
    <property type="component" value="Unassembled WGS sequence"/>
</dbReference>
<dbReference type="GO" id="GO:0008661">
    <property type="term" value="F:1-deoxy-D-xylulose-5-phosphate synthase activity"/>
    <property type="evidence" value="ECO:0007669"/>
    <property type="project" value="UniProtKB-UniRule"/>
</dbReference>
<evidence type="ECO:0000256" key="3">
    <source>
        <dbReference type="ARBA" id="ARBA00011738"/>
    </source>
</evidence>
<dbReference type="GO" id="GO:0009228">
    <property type="term" value="P:thiamine biosynthetic process"/>
    <property type="evidence" value="ECO:0007669"/>
    <property type="project" value="UniProtKB-UniRule"/>
</dbReference>
<dbReference type="GO" id="GO:0030976">
    <property type="term" value="F:thiamine pyrophosphate binding"/>
    <property type="evidence" value="ECO:0007669"/>
    <property type="project" value="UniProtKB-UniRule"/>
</dbReference>
<dbReference type="InterPro" id="IPR020826">
    <property type="entry name" value="Transketolase_BS"/>
</dbReference>
<evidence type="ECO:0000256" key="8">
    <source>
        <dbReference type="ARBA" id="ARBA00023052"/>
    </source>
</evidence>
<evidence type="ECO:0000256" key="10">
    <source>
        <dbReference type="HAMAP-Rule" id="MF_00315"/>
    </source>
</evidence>
<feature type="binding site" evidence="10">
    <location>
        <position position="326"/>
    </location>
    <ligand>
        <name>thiamine diphosphate</name>
        <dbReference type="ChEBI" id="CHEBI:58937"/>
    </ligand>
</feature>
<gene>
    <name evidence="10" type="primary">dxs</name>
    <name evidence="12" type="ORF">DFR76_104657</name>
</gene>
<organism evidence="12 13">
    <name type="scientific">Nocardia pseudobrasiliensis</name>
    <dbReference type="NCBI Taxonomy" id="45979"/>
    <lineage>
        <taxon>Bacteria</taxon>
        <taxon>Bacillati</taxon>
        <taxon>Actinomycetota</taxon>
        <taxon>Actinomycetes</taxon>
        <taxon>Mycobacteriales</taxon>
        <taxon>Nocardiaceae</taxon>
        <taxon>Nocardia</taxon>
    </lineage>
</organism>
<dbReference type="SUPFAM" id="SSF52518">
    <property type="entry name" value="Thiamin diphosphate-binding fold (THDP-binding)"/>
    <property type="match status" value="1"/>
</dbReference>
<dbReference type="EMBL" id="QQBC01000004">
    <property type="protein sequence ID" value="RDI66904.1"/>
    <property type="molecule type" value="Genomic_DNA"/>
</dbReference>
<comment type="cofactor">
    <cofactor evidence="10">
        <name>thiamine diphosphate</name>
        <dbReference type="ChEBI" id="CHEBI:58937"/>
    </cofactor>
    <text evidence="10">Binds 1 thiamine pyrophosphate per subunit.</text>
</comment>
<dbReference type="InterPro" id="IPR009014">
    <property type="entry name" value="Transketo_C/PFOR_II"/>
</dbReference>
<keyword evidence="6 10" id="KW-0460">Magnesium</keyword>
<evidence type="ECO:0000256" key="1">
    <source>
        <dbReference type="ARBA" id="ARBA00004980"/>
    </source>
</evidence>
<accession>A0A370IBX2</accession>
<evidence type="ECO:0000256" key="4">
    <source>
        <dbReference type="ARBA" id="ARBA00022679"/>
    </source>
</evidence>
<dbReference type="GO" id="GO:0019288">
    <property type="term" value="P:isopentenyl diphosphate biosynthetic process, methylerythritol 4-phosphate pathway"/>
    <property type="evidence" value="ECO:0007669"/>
    <property type="project" value="TreeGrafter"/>
</dbReference>
<feature type="binding site" evidence="10">
    <location>
        <position position="147"/>
    </location>
    <ligand>
        <name>Mg(2+)</name>
        <dbReference type="ChEBI" id="CHEBI:18420"/>
    </ligand>
</feature>
<keyword evidence="9 10" id="KW-0414">Isoprene biosynthesis</keyword>
<keyword evidence="13" id="KW-1185">Reference proteome</keyword>
<dbReference type="AlphaFoldDB" id="A0A370IBX2"/>
<feature type="domain" description="Transketolase-like pyrimidine-binding" evidence="11">
    <location>
        <begin position="275"/>
        <end position="439"/>
    </location>
</feature>
<keyword evidence="4 10" id="KW-0808">Transferase</keyword>
<dbReference type="UniPathway" id="UPA00064">
    <property type="reaction ID" value="UER00091"/>
</dbReference>
<comment type="subunit">
    <text evidence="3 10">Homodimer.</text>
</comment>
<evidence type="ECO:0000313" key="12">
    <source>
        <dbReference type="EMBL" id="RDI66904.1"/>
    </source>
</evidence>
<dbReference type="HAMAP" id="MF_00315">
    <property type="entry name" value="DXP_synth"/>
    <property type="match status" value="1"/>
</dbReference>
<comment type="caution">
    <text evidence="12">The sequence shown here is derived from an EMBL/GenBank/DDBJ whole genome shotgun (WGS) entry which is preliminary data.</text>
</comment>
<comment type="cofactor">
    <cofactor evidence="10">
        <name>Mg(2+)</name>
        <dbReference type="ChEBI" id="CHEBI:18420"/>
    </cofactor>
    <text evidence="10">Binds 1 Mg(2+) ion per subunit.</text>
</comment>
<sequence length="589" mass="62628">MTELEHITCPEDLRRLSPRQLPRLAEQIRELILDTLAGTGGHLGPNLGVVELTIALHRVFESPRDTVLFDTGHQAYAHKILTGRREDFIHGLRRPGGLSGYPSRTESVHDVIENSHASTALSYADGIAKAHAIRGDSDRAVVAVIGDGALTGGMAYEALNNIGAGARPVVVVLNDNGHSYSPTAGSIAAHLRRLRERPPNDPSPTVFDQLGLTYLGPIDGHDIDALESALRKARDAEHPVVVHAVTIKGHGYEPACADAERMHTVGPRGRSGGKPAWTNVFGDELVEIGYRRDDIVAVTAAMPGPTGLSRFAEHFPARCFDVGIAEQHALTSAAGMATAGLHPVVAIYSTFLNRAFDQLLLDVGLHRLPVTLVLDRAGITGPDGPSHHGMWDLTLLATVPGLRVAAPRDATRLRELLWEAVGYEAGPTAVRYPKASVGPDIPAVEQYNGLDLLYRAPQRDVLLVGVGPLTAECLRAAGHLAEFGIAASVVDPRWVLPIPAALVGACLRHRLVVVAEDNSVSGAVAAALRRALTEAGSAVPVLGLGVPHRFLCHGERADLLAEAGLTGAGITHAVRRAQLELVDRQEVSS</sequence>
<evidence type="ECO:0000256" key="5">
    <source>
        <dbReference type="ARBA" id="ARBA00022723"/>
    </source>
</evidence>